<dbReference type="Pfam" id="PF00498">
    <property type="entry name" value="FHA"/>
    <property type="match status" value="1"/>
</dbReference>
<dbReference type="InterPro" id="IPR008984">
    <property type="entry name" value="SMAD_FHA_dom_sf"/>
</dbReference>
<accession>A0A8S1IQG6</accession>
<evidence type="ECO:0000256" key="4">
    <source>
        <dbReference type="ARBA" id="ARBA00023235"/>
    </source>
</evidence>
<comment type="similarity">
    <text evidence="2">Belongs to the PpiC/parvulin rotamase family.</text>
</comment>
<sequence>MGFEPPPWASQPCRIATLEVCVPGAGAEALPIDQKSYYVLGREPGSDVVNGDETVSKLHAAIVHHEDGRLFLIDLKSTHGTHLGGSKIPGHKPTLLKDKMEFRLGQSSVQYRVRCESSAEKRRATSLEEQLAGSKGHQSMCVQASHILVKHKDSRRPKSWKSPVIMRTQEEAMEIIKGFRELIVNGQADFKEIASTESDCSSARRGGDLGPFGPGQMQKAFEDATFALEVNELSQPVISDSGVHLILRTA</sequence>
<dbReference type="InterPro" id="IPR000297">
    <property type="entry name" value="PPIase_PpiC"/>
</dbReference>
<evidence type="ECO:0000313" key="10">
    <source>
        <dbReference type="EMBL" id="CAD7697027.1"/>
    </source>
</evidence>
<dbReference type="GO" id="GO:0005634">
    <property type="term" value="C:nucleus"/>
    <property type="evidence" value="ECO:0007669"/>
    <property type="project" value="TreeGrafter"/>
</dbReference>
<dbReference type="EMBL" id="CAJHUC010000595">
    <property type="protein sequence ID" value="CAD7697027.1"/>
    <property type="molecule type" value="Genomic_DNA"/>
</dbReference>
<dbReference type="Proteomes" id="UP000708148">
    <property type="component" value="Unassembled WGS sequence"/>
</dbReference>
<gene>
    <name evidence="10" type="ORF">OSTQU699_LOCUS2388</name>
</gene>
<dbReference type="InterPro" id="IPR046357">
    <property type="entry name" value="PPIase_dom_sf"/>
</dbReference>
<dbReference type="FunFam" id="3.10.50.40:FF:000010">
    <property type="entry name" value="Peptidyl-prolyl cis-trans isomerase Pin1"/>
    <property type="match status" value="1"/>
</dbReference>
<feature type="domain" description="PpiC" evidence="9">
    <location>
        <begin position="139"/>
        <end position="250"/>
    </location>
</feature>
<comment type="caution">
    <text evidence="10">The sequence shown here is derived from an EMBL/GenBank/DDBJ whole genome shotgun (WGS) entry which is preliminary data.</text>
</comment>
<evidence type="ECO:0000256" key="1">
    <source>
        <dbReference type="ARBA" id="ARBA00000971"/>
    </source>
</evidence>
<comment type="catalytic activity">
    <reaction evidence="1 7">
        <text>[protein]-peptidylproline (omega=180) = [protein]-peptidylproline (omega=0)</text>
        <dbReference type="Rhea" id="RHEA:16237"/>
        <dbReference type="Rhea" id="RHEA-COMP:10747"/>
        <dbReference type="Rhea" id="RHEA-COMP:10748"/>
        <dbReference type="ChEBI" id="CHEBI:83833"/>
        <dbReference type="ChEBI" id="CHEBI:83834"/>
        <dbReference type="EC" id="5.2.1.8"/>
    </reaction>
</comment>
<evidence type="ECO:0000256" key="2">
    <source>
        <dbReference type="ARBA" id="ARBA00007656"/>
    </source>
</evidence>
<evidence type="ECO:0000259" key="9">
    <source>
        <dbReference type="PROSITE" id="PS50198"/>
    </source>
</evidence>
<dbReference type="PROSITE" id="PS50006">
    <property type="entry name" value="FHA_DOMAIN"/>
    <property type="match status" value="1"/>
</dbReference>
<dbReference type="InterPro" id="IPR000253">
    <property type="entry name" value="FHA_dom"/>
</dbReference>
<dbReference type="SUPFAM" id="SSF54534">
    <property type="entry name" value="FKBP-like"/>
    <property type="match status" value="1"/>
</dbReference>
<dbReference type="EC" id="5.2.1.8" evidence="7"/>
<dbReference type="GO" id="GO:0003755">
    <property type="term" value="F:peptidyl-prolyl cis-trans isomerase activity"/>
    <property type="evidence" value="ECO:0007669"/>
    <property type="project" value="UniProtKB-UniRule"/>
</dbReference>
<dbReference type="PANTHER" id="PTHR10657">
    <property type="entry name" value="PEPTIDYL-PROLYL CIS-TRANS ISOMERASE"/>
    <property type="match status" value="1"/>
</dbReference>
<dbReference type="SUPFAM" id="SSF49879">
    <property type="entry name" value="SMAD/FHA domain"/>
    <property type="match status" value="1"/>
</dbReference>
<evidence type="ECO:0000259" key="8">
    <source>
        <dbReference type="PROSITE" id="PS50006"/>
    </source>
</evidence>
<reference evidence="10" key="1">
    <citation type="submission" date="2020-12" db="EMBL/GenBank/DDBJ databases">
        <authorList>
            <person name="Iha C."/>
        </authorList>
    </citation>
    <scope>NUCLEOTIDE SEQUENCE</scope>
</reference>
<evidence type="ECO:0000256" key="3">
    <source>
        <dbReference type="ARBA" id="ARBA00023110"/>
    </source>
</evidence>
<dbReference type="PROSITE" id="PS50198">
    <property type="entry name" value="PPIC_PPIASE_2"/>
    <property type="match status" value="1"/>
</dbReference>
<comment type="function">
    <text evidence="5">Prolyl cis/trans isomerase with specificity for phospho-Ser-Pro bonds.</text>
</comment>
<keyword evidence="4 6" id="KW-0413">Isomerase</keyword>
<dbReference type="AlphaFoldDB" id="A0A8S1IQG6"/>
<keyword evidence="11" id="KW-1185">Reference proteome</keyword>
<evidence type="ECO:0000256" key="7">
    <source>
        <dbReference type="RuleBase" id="RU363014"/>
    </source>
</evidence>
<evidence type="ECO:0000256" key="5">
    <source>
        <dbReference type="ARBA" id="ARBA00054757"/>
    </source>
</evidence>
<dbReference type="Gene3D" id="2.60.200.20">
    <property type="match status" value="1"/>
</dbReference>
<feature type="domain" description="FHA" evidence="8">
    <location>
        <begin position="38"/>
        <end position="88"/>
    </location>
</feature>
<proteinExistence type="inferred from homology"/>
<dbReference type="GO" id="GO:0005829">
    <property type="term" value="C:cytosol"/>
    <property type="evidence" value="ECO:0007669"/>
    <property type="project" value="TreeGrafter"/>
</dbReference>
<name>A0A8S1IQG6_9CHLO</name>
<dbReference type="Gene3D" id="3.10.50.40">
    <property type="match status" value="1"/>
</dbReference>
<dbReference type="SMART" id="SM00240">
    <property type="entry name" value="FHA"/>
    <property type="match status" value="1"/>
</dbReference>
<keyword evidence="3 6" id="KW-0697">Rotamase</keyword>
<evidence type="ECO:0000256" key="6">
    <source>
        <dbReference type="PROSITE-ProRule" id="PRU00278"/>
    </source>
</evidence>
<evidence type="ECO:0000313" key="11">
    <source>
        <dbReference type="Proteomes" id="UP000708148"/>
    </source>
</evidence>
<dbReference type="Pfam" id="PF00639">
    <property type="entry name" value="Rotamase"/>
    <property type="match status" value="1"/>
</dbReference>
<dbReference type="OrthoDB" id="2530521at2759"/>
<organism evidence="10 11">
    <name type="scientific">Ostreobium quekettii</name>
    <dbReference type="NCBI Taxonomy" id="121088"/>
    <lineage>
        <taxon>Eukaryota</taxon>
        <taxon>Viridiplantae</taxon>
        <taxon>Chlorophyta</taxon>
        <taxon>core chlorophytes</taxon>
        <taxon>Ulvophyceae</taxon>
        <taxon>TCBD clade</taxon>
        <taxon>Bryopsidales</taxon>
        <taxon>Ostreobineae</taxon>
        <taxon>Ostreobiaceae</taxon>
        <taxon>Ostreobium</taxon>
    </lineage>
</organism>
<dbReference type="PANTHER" id="PTHR10657:SF4">
    <property type="entry name" value="PEPTIDYL-PROLYL CIS-TRANS ISOMERASE-RELATED"/>
    <property type="match status" value="1"/>
</dbReference>
<dbReference type="InterPro" id="IPR051370">
    <property type="entry name" value="PPIase_Pin1"/>
</dbReference>
<protein>
    <recommendedName>
        <fullName evidence="7">Peptidyl-prolyl cis-trans isomerase</fullName>
        <ecNumber evidence="7">5.2.1.8</ecNumber>
    </recommendedName>
</protein>